<comment type="caution">
    <text evidence="1">The sequence shown here is derived from an EMBL/GenBank/DDBJ whole genome shotgun (WGS) entry which is preliminary data.</text>
</comment>
<name>A0A939HA53_9CLOT</name>
<sequence>MKNENRIKKGIGLLIGLLFMGLLSGCTFGMDDVKAGVMKPYAAGISIEGSYVFEEVINLEEGKFVDETNFRDFTAEFSLEGARVGLESVELPGYISKLVNTFDYFLEKYRVNPSRLKLTKESLEVIRINSTDRAFYEVFRLDEEHIAVVKGNNFITLSRVQDGPAEAFIMDEAVSENFGGAPEAAEVSDSLFEPRAGVLIGLRGERDEATDEQSYRTLWITNDGEIQEVYEVDDILFPRKEFWKLEVKRDEVEGLEKERLNIYAITGTPSNIKEQMDYNYPSTFMEVEFVGNNYVSIVATEGEDSANESMPKAMTISVDNYNLYRPANINDLDPKDGVTAFINSADQVIEREEALDKESVSKVNLFTSFILKRHHGHWMMESRLLAMNENDEEEVYKVPIALKPVKDIVTYDDLTVPWVSVKERVPQAIDAFNAPGNSFLLVRTPKYLMMYSIIGVNEIAEEPLQIIEIKEEEDIIMAEWARGEFVKRWTDVVSAQGRKIIFVQNRK</sequence>
<proteinExistence type="predicted"/>
<evidence type="ECO:0008006" key="3">
    <source>
        <dbReference type="Google" id="ProtNLM"/>
    </source>
</evidence>
<accession>A0A939HA53</accession>
<dbReference type="Proteomes" id="UP000664218">
    <property type="component" value="Unassembled WGS sequence"/>
</dbReference>
<dbReference type="RefSeq" id="WP_207598793.1">
    <property type="nucleotide sequence ID" value="NZ_JAFNJU010000002.1"/>
</dbReference>
<organism evidence="1 2">
    <name type="scientific">Proteiniclasticum aestuarii</name>
    <dbReference type="NCBI Taxonomy" id="2817862"/>
    <lineage>
        <taxon>Bacteria</taxon>
        <taxon>Bacillati</taxon>
        <taxon>Bacillota</taxon>
        <taxon>Clostridia</taxon>
        <taxon>Eubacteriales</taxon>
        <taxon>Clostridiaceae</taxon>
        <taxon>Proteiniclasticum</taxon>
    </lineage>
</organism>
<gene>
    <name evidence="1" type="ORF">J3A84_04375</name>
</gene>
<reference evidence="1" key="1">
    <citation type="submission" date="2021-03" db="EMBL/GenBank/DDBJ databases">
        <title>Proteiniclasticum marinus sp. nov., isolated from tidal flat sediment.</title>
        <authorList>
            <person name="Namirimu T."/>
            <person name="Yang J.-A."/>
            <person name="Yang S.-H."/>
            <person name="Kim Y.-J."/>
            <person name="Kwon K.K."/>
        </authorList>
    </citation>
    <scope>NUCLEOTIDE SEQUENCE</scope>
    <source>
        <strain evidence="1">SCR006</strain>
    </source>
</reference>
<dbReference type="EMBL" id="JAFNJU010000002">
    <property type="protein sequence ID" value="MBO1264281.1"/>
    <property type="molecule type" value="Genomic_DNA"/>
</dbReference>
<protein>
    <recommendedName>
        <fullName evidence="3">Lipoprotein</fullName>
    </recommendedName>
</protein>
<evidence type="ECO:0000313" key="1">
    <source>
        <dbReference type="EMBL" id="MBO1264281.1"/>
    </source>
</evidence>
<dbReference type="PROSITE" id="PS51257">
    <property type="entry name" value="PROKAR_LIPOPROTEIN"/>
    <property type="match status" value="1"/>
</dbReference>
<dbReference type="AlphaFoldDB" id="A0A939HA53"/>
<keyword evidence="2" id="KW-1185">Reference proteome</keyword>
<evidence type="ECO:0000313" key="2">
    <source>
        <dbReference type="Proteomes" id="UP000664218"/>
    </source>
</evidence>